<feature type="non-terminal residue" evidence="1">
    <location>
        <position position="1"/>
    </location>
</feature>
<reference evidence="1" key="1">
    <citation type="journal article" date="2017" name="Ticks Tick Borne Dis.">
        <title>An insight into the sialome of Hyalomma excavatum.</title>
        <authorList>
            <person name="Ribeiro J.M."/>
            <person name="Slovak M."/>
            <person name="Francischetti I.M."/>
        </authorList>
    </citation>
    <scope>NUCLEOTIDE SEQUENCE</scope>
    <source>
        <strain evidence="1">Samish</strain>
        <tissue evidence="1">Salivary glands</tissue>
    </source>
</reference>
<dbReference type="AlphaFoldDB" id="A0A131XQW1"/>
<evidence type="ECO:0000313" key="1">
    <source>
        <dbReference type="EMBL" id="JAP68565.1"/>
    </source>
</evidence>
<dbReference type="InterPro" id="IPR012674">
    <property type="entry name" value="Calycin"/>
</dbReference>
<dbReference type="Gene3D" id="2.40.128.20">
    <property type="match status" value="1"/>
</dbReference>
<proteinExistence type="evidence at transcript level"/>
<protein>
    <submittedName>
        <fullName evidence="1">Putative group i salivary lipocalin lipocalin</fullName>
    </submittedName>
</protein>
<name>A0A131XQW1_9ACAR</name>
<dbReference type="EMBL" id="GEFH01000016">
    <property type="protein sequence ID" value="JAP68565.1"/>
    <property type="molecule type" value="mRNA"/>
</dbReference>
<sequence length="163" mass="18965">FFNTTEMILVTQRSYSRKFGGEDAICIYNIKKSLSSTTLQIEQHYFYHHGPHWKDRFHKDGTRYRSLHGVGYTVYMNLSKEPGMDVSPVISASKDGSNMRMYHFDYYDKTDKCAVVTFSDDPCALKCELMVWQSKLSSLKENCKRTWLTGHFGGRLIPVDTRH</sequence>
<accession>A0A131XQW1</accession>
<organism evidence="1">
    <name type="scientific">Hyalomma excavatum</name>
    <dbReference type="NCBI Taxonomy" id="257692"/>
    <lineage>
        <taxon>Eukaryota</taxon>
        <taxon>Metazoa</taxon>
        <taxon>Ecdysozoa</taxon>
        <taxon>Arthropoda</taxon>
        <taxon>Chelicerata</taxon>
        <taxon>Arachnida</taxon>
        <taxon>Acari</taxon>
        <taxon>Parasitiformes</taxon>
        <taxon>Ixodida</taxon>
        <taxon>Ixodoidea</taxon>
        <taxon>Ixodidae</taxon>
        <taxon>Hyalomminae</taxon>
        <taxon>Hyalomma</taxon>
    </lineage>
</organism>